<proteinExistence type="predicted"/>
<organism evidence="2">
    <name type="scientific">Arundo donax</name>
    <name type="common">Giant reed</name>
    <name type="synonym">Donax arundinaceus</name>
    <dbReference type="NCBI Taxonomy" id="35708"/>
    <lineage>
        <taxon>Eukaryota</taxon>
        <taxon>Viridiplantae</taxon>
        <taxon>Streptophyta</taxon>
        <taxon>Embryophyta</taxon>
        <taxon>Tracheophyta</taxon>
        <taxon>Spermatophyta</taxon>
        <taxon>Magnoliopsida</taxon>
        <taxon>Liliopsida</taxon>
        <taxon>Poales</taxon>
        <taxon>Poaceae</taxon>
        <taxon>PACMAD clade</taxon>
        <taxon>Arundinoideae</taxon>
        <taxon>Arundineae</taxon>
        <taxon>Arundo</taxon>
    </lineage>
</organism>
<keyword evidence="1" id="KW-1133">Transmembrane helix</keyword>
<dbReference type="EMBL" id="GBRH01263987">
    <property type="protein sequence ID" value="JAD33908.1"/>
    <property type="molecule type" value="Transcribed_RNA"/>
</dbReference>
<reference evidence="2" key="2">
    <citation type="journal article" date="2015" name="Data Brief">
        <title>Shoot transcriptome of the giant reed, Arundo donax.</title>
        <authorList>
            <person name="Barrero R.A."/>
            <person name="Guerrero F.D."/>
            <person name="Moolhuijzen P."/>
            <person name="Goolsby J.A."/>
            <person name="Tidwell J."/>
            <person name="Bellgard S.E."/>
            <person name="Bellgard M.I."/>
        </authorList>
    </citation>
    <scope>NUCLEOTIDE SEQUENCE</scope>
    <source>
        <tissue evidence="2">Shoot tissue taken approximately 20 cm above the soil surface</tissue>
    </source>
</reference>
<name>A0A0A8Z890_ARUDO</name>
<protein>
    <submittedName>
        <fullName evidence="2">Uncharacterized protein</fullName>
    </submittedName>
</protein>
<keyword evidence="1" id="KW-0472">Membrane</keyword>
<evidence type="ECO:0000313" key="2">
    <source>
        <dbReference type="EMBL" id="JAD33908.1"/>
    </source>
</evidence>
<sequence length="48" mass="5342">MLLSLSNVSFSISPLSLLIFCILSTFSHFLNSRVTALKRHLFWSGGSI</sequence>
<accession>A0A0A8Z890</accession>
<reference evidence="2" key="1">
    <citation type="submission" date="2014-09" db="EMBL/GenBank/DDBJ databases">
        <authorList>
            <person name="Magalhaes I.L.F."/>
            <person name="Oliveira U."/>
            <person name="Santos F.R."/>
            <person name="Vidigal T.H.D.A."/>
            <person name="Brescovit A.D."/>
            <person name="Santos A.J."/>
        </authorList>
    </citation>
    <scope>NUCLEOTIDE SEQUENCE</scope>
    <source>
        <tissue evidence="2">Shoot tissue taken approximately 20 cm above the soil surface</tissue>
    </source>
</reference>
<feature type="transmembrane region" description="Helical" evidence="1">
    <location>
        <begin position="12"/>
        <end position="30"/>
    </location>
</feature>
<keyword evidence="1" id="KW-0812">Transmembrane</keyword>
<evidence type="ECO:0000256" key="1">
    <source>
        <dbReference type="SAM" id="Phobius"/>
    </source>
</evidence>
<dbReference type="AlphaFoldDB" id="A0A0A8Z890"/>